<reference evidence="2" key="1">
    <citation type="journal article" date="2021" name="Nat. Commun.">
        <title>Genetic determinants of endophytism in the Arabidopsis root mycobiome.</title>
        <authorList>
            <person name="Mesny F."/>
            <person name="Miyauchi S."/>
            <person name="Thiergart T."/>
            <person name="Pickel B."/>
            <person name="Atanasova L."/>
            <person name="Karlsson M."/>
            <person name="Huettel B."/>
            <person name="Barry K.W."/>
            <person name="Haridas S."/>
            <person name="Chen C."/>
            <person name="Bauer D."/>
            <person name="Andreopoulos W."/>
            <person name="Pangilinan J."/>
            <person name="LaButti K."/>
            <person name="Riley R."/>
            <person name="Lipzen A."/>
            <person name="Clum A."/>
            <person name="Drula E."/>
            <person name="Henrissat B."/>
            <person name="Kohler A."/>
            <person name="Grigoriev I.V."/>
            <person name="Martin F.M."/>
            <person name="Hacquard S."/>
        </authorList>
    </citation>
    <scope>NUCLEOTIDE SEQUENCE</scope>
    <source>
        <strain evidence="2">MPI-SDFR-AT-0120</strain>
    </source>
</reference>
<name>A0A8K0R0H5_9PLEO</name>
<dbReference type="Proteomes" id="UP000813461">
    <property type="component" value="Unassembled WGS sequence"/>
</dbReference>
<evidence type="ECO:0000313" key="3">
    <source>
        <dbReference type="Proteomes" id="UP000813461"/>
    </source>
</evidence>
<dbReference type="InterPro" id="IPR017359">
    <property type="entry name" value="Phi-like"/>
</dbReference>
<dbReference type="InterPro" id="IPR059181">
    <property type="entry name" value="RWDD2A-B_C"/>
</dbReference>
<gene>
    <name evidence="2" type="ORF">FB567DRAFT_140046</name>
</gene>
<evidence type="ECO:0000259" key="1">
    <source>
        <dbReference type="PROSITE" id="PS50908"/>
    </source>
</evidence>
<dbReference type="PROSITE" id="PS50908">
    <property type="entry name" value="RWD"/>
    <property type="match status" value="1"/>
</dbReference>
<proteinExistence type="predicted"/>
<dbReference type="EMBL" id="JAGMVJ010000017">
    <property type="protein sequence ID" value="KAH7078624.1"/>
    <property type="molecule type" value="Genomic_DNA"/>
</dbReference>
<sequence>MSEPEPTRLETELELLAAMYPEQASYVAKAREFKFIQDGAVLQLRLPDKYPEKGLPDVIAASDASKADLRAKTKAVLNDLNLAEGEEALDAVVAAFQQVLNDTDHEPSHVQSNPSSHADTSKTVIIWLHHLLALTKRKLAISPTGISGITKPGYPGIMIFSGPAAAVTEHVNTLKGENWQAFQVRYEEEQLWNFAHGKGVKEVETMAEAVKHVEGSQKDDIRETQKEEFLKAIGIK</sequence>
<dbReference type="InterPro" id="IPR006575">
    <property type="entry name" value="RWD_dom"/>
</dbReference>
<comment type="caution">
    <text evidence="2">The sequence shown here is derived from an EMBL/GenBank/DDBJ whole genome shotgun (WGS) entry which is preliminary data.</text>
</comment>
<protein>
    <recommendedName>
        <fullName evidence="1">RWD domain-containing protein</fullName>
    </recommendedName>
</protein>
<dbReference type="CDD" id="cd24163">
    <property type="entry name" value="RWDD2_C"/>
    <property type="match status" value="1"/>
</dbReference>
<feature type="domain" description="RWD" evidence="1">
    <location>
        <begin position="11"/>
        <end position="103"/>
    </location>
</feature>
<keyword evidence="3" id="KW-1185">Reference proteome</keyword>
<dbReference type="PANTHER" id="PTHR15955">
    <property type="entry name" value="RWD DOMAIN CONTAINING PROTEIN 2"/>
    <property type="match status" value="1"/>
</dbReference>
<dbReference type="AlphaFoldDB" id="A0A8K0R0H5"/>
<dbReference type="OrthoDB" id="432412at2759"/>
<evidence type="ECO:0000313" key="2">
    <source>
        <dbReference type="EMBL" id="KAH7078624.1"/>
    </source>
</evidence>
<organism evidence="2 3">
    <name type="scientific">Paraphoma chrysanthemicola</name>
    <dbReference type="NCBI Taxonomy" id="798071"/>
    <lineage>
        <taxon>Eukaryota</taxon>
        <taxon>Fungi</taxon>
        <taxon>Dikarya</taxon>
        <taxon>Ascomycota</taxon>
        <taxon>Pezizomycotina</taxon>
        <taxon>Dothideomycetes</taxon>
        <taxon>Pleosporomycetidae</taxon>
        <taxon>Pleosporales</taxon>
        <taxon>Pleosporineae</taxon>
        <taxon>Phaeosphaeriaceae</taxon>
        <taxon>Paraphoma</taxon>
    </lineage>
</organism>
<accession>A0A8K0R0H5</accession>
<dbReference type="PANTHER" id="PTHR15955:SF8">
    <property type="entry name" value="RWD DOMAIN-CONTAINING PROTEIN 2B-RELATED"/>
    <property type="match status" value="1"/>
</dbReference>